<organism evidence="3 4">
    <name type="scientific">Ruminiclostridium herbifermentans</name>
    <dbReference type="NCBI Taxonomy" id="2488810"/>
    <lineage>
        <taxon>Bacteria</taxon>
        <taxon>Bacillati</taxon>
        <taxon>Bacillota</taxon>
        <taxon>Clostridia</taxon>
        <taxon>Eubacteriales</taxon>
        <taxon>Oscillospiraceae</taxon>
        <taxon>Ruminiclostridium</taxon>
    </lineage>
</organism>
<keyword evidence="2" id="KW-0597">Phosphoprotein</keyword>
<sequence length="82" mass="9444">MTKDDIYKKMKDILVEYFRLDEDEVTPDTHLIDDLGADSIAIVEMSFRISECFSVPIVEADEDLLVVKNMAEEIYNQINKNG</sequence>
<accession>A0A4U7J8X7</accession>
<dbReference type="SUPFAM" id="SSF47336">
    <property type="entry name" value="ACP-like"/>
    <property type="match status" value="1"/>
</dbReference>
<dbReference type="InterPro" id="IPR009081">
    <property type="entry name" value="PP-bd_ACP"/>
</dbReference>
<evidence type="ECO:0000313" key="4">
    <source>
        <dbReference type="Proteomes" id="UP000306409"/>
    </source>
</evidence>
<proteinExistence type="predicted"/>
<reference evidence="3 4" key="1">
    <citation type="submission" date="2020-09" db="EMBL/GenBank/DDBJ databases">
        <title>Characterization and genome sequencing of Ruminiclostridium sp. nov. MA18.</title>
        <authorList>
            <person name="Rettenmaier R."/>
            <person name="Kowollik M.-L."/>
            <person name="Liebl W."/>
            <person name="Zverlov V."/>
        </authorList>
    </citation>
    <scope>NUCLEOTIDE SEQUENCE [LARGE SCALE GENOMIC DNA]</scope>
    <source>
        <strain evidence="3 4">MA18</strain>
    </source>
</reference>
<dbReference type="EMBL" id="CP061336">
    <property type="protein sequence ID" value="QNU66870.1"/>
    <property type="molecule type" value="Genomic_DNA"/>
</dbReference>
<dbReference type="PROSITE" id="PS50075">
    <property type="entry name" value="CARRIER"/>
    <property type="match status" value="1"/>
</dbReference>
<keyword evidence="4" id="KW-1185">Reference proteome</keyword>
<dbReference type="Pfam" id="PF00550">
    <property type="entry name" value="PP-binding"/>
    <property type="match status" value="1"/>
</dbReference>
<dbReference type="InterPro" id="IPR006162">
    <property type="entry name" value="Ppantetheine_attach_site"/>
</dbReference>
<dbReference type="Gene3D" id="1.10.1200.10">
    <property type="entry name" value="ACP-like"/>
    <property type="match status" value="1"/>
</dbReference>
<protein>
    <submittedName>
        <fullName evidence="3">Acyl carrier protein</fullName>
    </submittedName>
</protein>
<name>A0A4U7J8X7_9FIRM</name>
<evidence type="ECO:0000313" key="3">
    <source>
        <dbReference type="EMBL" id="QNU66870.1"/>
    </source>
</evidence>
<dbReference type="OrthoDB" id="9804551at2"/>
<evidence type="ECO:0000256" key="2">
    <source>
        <dbReference type="ARBA" id="ARBA00022553"/>
    </source>
</evidence>
<dbReference type="AlphaFoldDB" id="A0A4U7J8X7"/>
<dbReference type="Proteomes" id="UP000306409">
    <property type="component" value="Chromosome"/>
</dbReference>
<keyword evidence="1" id="KW-0596">Phosphopantetheine</keyword>
<gene>
    <name evidence="3" type="ORF">EHE19_018915</name>
</gene>
<dbReference type="PROSITE" id="PS00012">
    <property type="entry name" value="PHOSPHOPANTETHEINE"/>
    <property type="match status" value="1"/>
</dbReference>
<evidence type="ECO:0000256" key="1">
    <source>
        <dbReference type="ARBA" id="ARBA00022450"/>
    </source>
</evidence>
<dbReference type="InterPro" id="IPR036736">
    <property type="entry name" value="ACP-like_sf"/>
</dbReference>
<dbReference type="KEGG" id="rher:EHE19_018915"/>
<dbReference type="RefSeq" id="WP_137698776.1">
    <property type="nucleotide sequence ID" value="NZ_CP061336.1"/>
</dbReference>